<keyword evidence="2" id="KW-1185">Reference proteome</keyword>
<name>A0A517T064_9BACT</name>
<organism evidence="1 2">
    <name type="scientific">Stieleria bergensis</name>
    <dbReference type="NCBI Taxonomy" id="2528025"/>
    <lineage>
        <taxon>Bacteria</taxon>
        <taxon>Pseudomonadati</taxon>
        <taxon>Planctomycetota</taxon>
        <taxon>Planctomycetia</taxon>
        <taxon>Pirellulales</taxon>
        <taxon>Pirellulaceae</taxon>
        <taxon>Stieleria</taxon>
    </lineage>
</organism>
<dbReference type="Gene3D" id="3.40.190.10">
    <property type="entry name" value="Periplasmic binding protein-like II"/>
    <property type="match status" value="1"/>
</dbReference>
<evidence type="ECO:0000313" key="2">
    <source>
        <dbReference type="Proteomes" id="UP000315003"/>
    </source>
</evidence>
<dbReference type="Proteomes" id="UP000315003">
    <property type="component" value="Chromosome"/>
</dbReference>
<reference evidence="1 2" key="1">
    <citation type="submission" date="2019-02" db="EMBL/GenBank/DDBJ databases">
        <title>Deep-cultivation of Planctomycetes and their phenomic and genomic characterization uncovers novel biology.</title>
        <authorList>
            <person name="Wiegand S."/>
            <person name="Jogler M."/>
            <person name="Boedeker C."/>
            <person name="Pinto D."/>
            <person name="Vollmers J."/>
            <person name="Rivas-Marin E."/>
            <person name="Kohn T."/>
            <person name="Peeters S.H."/>
            <person name="Heuer A."/>
            <person name="Rast P."/>
            <person name="Oberbeckmann S."/>
            <person name="Bunk B."/>
            <person name="Jeske O."/>
            <person name="Meyerdierks A."/>
            <person name="Storesund J.E."/>
            <person name="Kallscheuer N."/>
            <person name="Luecker S."/>
            <person name="Lage O.M."/>
            <person name="Pohl T."/>
            <person name="Merkel B.J."/>
            <person name="Hornburger P."/>
            <person name="Mueller R.-W."/>
            <person name="Bruemmer F."/>
            <person name="Labrenz M."/>
            <person name="Spormann A.M."/>
            <person name="Op den Camp H."/>
            <person name="Overmann J."/>
            <person name="Amann R."/>
            <person name="Jetten M.S.M."/>
            <person name="Mascher T."/>
            <person name="Medema M.H."/>
            <person name="Devos D.P."/>
            <person name="Kaster A.-K."/>
            <person name="Ovreas L."/>
            <person name="Rohde M."/>
            <person name="Galperin M.Y."/>
            <person name="Jogler C."/>
        </authorList>
    </citation>
    <scope>NUCLEOTIDE SEQUENCE [LARGE SCALE GENOMIC DNA]</scope>
    <source>
        <strain evidence="1 2">SV_7m_r</strain>
    </source>
</reference>
<proteinExistence type="predicted"/>
<gene>
    <name evidence="1" type="ORF">SV7mr_43250</name>
</gene>
<dbReference type="EMBL" id="CP036272">
    <property type="protein sequence ID" value="QDT61785.1"/>
    <property type="molecule type" value="Genomic_DNA"/>
</dbReference>
<evidence type="ECO:0000313" key="1">
    <source>
        <dbReference type="EMBL" id="QDT61785.1"/>
    </source>
</evidence>
<accession>A0A517T064</accession>
<dbReference type="SUPFAM" id="SSF53850">
    <property type="entry name" value="Periplasmic binding protein-like II"/>
    <property type="match status" value="1"/>
</dbReference>
<evidence type="ECO:0008006" key="3">
    <source>
        <dbReference type="Google" id="ProtNLM"/>
    </source>
</evidence>
<sequence>MLGGSVLSSSLVGCNQDVPSDAQPDTGSMPVDLFPLNVLLVGTSQEADAIVDAFALISEQPLKLQVVEPQQSVQALDQLSACDVAIIPQSLLGAAAKQELLVPRSEDWIGKLNQQFGTPFALPASGLGRWGADVLGIAVGAKLPARLAADPQSDCKTWQDYQLWVESLGGQAAEALAPGWAGWSFLNRCASSVSGAWLFESSELNPALSNEEHVAVLQQLCATAKHYDDHQLTPGQIEAQVRQGKLLGGIGMVTAAAAANAANAADGAEQAAQARIELSVFDLPSGDARSVDGSPGDLSIAAFKPLLGHYVPIACLTTGCRQNEVATAFIGWLASNQDTQSLHRRCQYLSVTRSNSSEDEGLQPLTQAPYERWLQTKLQQRSARVPMNLPGADLYYQAVDQAVGKAVAGALSAEQAMQQASEAWDAITDSIGRDQQKRAWKMARGL</sequence>
<dbReference type="AlphaFoldDB" id="A0A517T064"/>
<protein>
    <recommendedName>
        <fullName evidence="3">Bacterial extracellular solute-binding protein</fullName>
    </recommendedName>
</protein>